<keyword evidence="13" id="KW-0489">Methyltransferase</keyword>
<comment type="cofactor">
    <cofactor evidence="2">
        <name>a divalent metal cation</name>
        <dbReference type="ChEBI" id="CHEBI:60240"/>
    </cofactor>
</comment>
<dbReference type="EC" id="4.1.3.17" evidence="5"/>
<comment type="caution">
    <text evidence="13">The sequence shown here is derived from an EMBL/GenBank/DDBJ whole genome shotgun (WGS) entry which is preliminary data.</text>
</comment>
<dbReference type="EC" id="4.1.1.112" evidence="6"/>
<dbReference type="GO" id="GO:0008168">
    <property type="term" value="F:methyltransferase activity"/>
    <property type="evidence" value="ECO:0007669"/>
    <property type="project" value="UniProtKB-KW"/>
</dbReference>
<evidence type="ECO:0000256" key="1">
    <source>
        <dbReference type="ARBA" id="ARBA00001342"/>
    </source>
</evidence>
<comment type="function">
    <text evidence="8">Catalyzes the aldol cleavage of 4-hydroxy-4-methyl-2-oxoglutarate (HMG) into 2 molecules of pyruvate. Also contains a secondary oxaloacetate (OAA) decarboxylase activity due to the common pyruvate enolate transition state formed following C-C bond cleavage in the retro-aldol and decarboxylation reactions.</text>
</comment>
<evidence type="ECO:0000256" key="10">
    <source>
        <dbReference type="ARBA" id="ARBA00030169"/>
    </source>
</evidence>
<sequence length="211" mass="21626">MNPLARLGVSTVYEASGQDGLVDAALTRVVPGSRAAGPVRTVRCGQDDNFGVHLALDRIGPGEVLVVVMPRPAPVALVGGLLAAQAKARGAAALLVDAAVRDLDELVALGLPIWARWITSRGATKSGTAELDVPVEVGGVLIAPGDQVVLDGDGVVRVPAADLASTRSAATRRADKENELLPRLVAGEATLDLMGLRRANQPLDTTAEGPA</sequence>
<dbReference type="Proteomes" id="UP001582793">
    <property type="component" value="Unassembled WGS sequence"/>
</dbReference>
<comment type="catalytic activity">
    <reaction evidence="12">
        <text>oxaloacetate + H(+) = pyruvate + CO2</text>
        <dbReference type="Rhea" id="RHEA:15641"/>
        <dbReference type="ChEBI" id="CHEBI:15361"/>
        <dbReference type="ChEBI" id="CHEBI:15378"/>
        <dbReference type="ChEBI" id="CHEBI:16452"/>
        <dbReference type="ChEBI" id="CHEBI:16526"/>
        <dbReference type="EC" id="4.1.1.112"/>
    </reaction>
</comment>
<dbReference type="PANTHER" id="PTHR33254">
    <property type="entry name" value="4-HYDROXY-4-METHYL-2-OXOGLUTARATE ALDOLASE 3-RELATED"/>
    <property type="match status" value="1"/>
</dbReference>
<evidence type="ECO:0000256" key="9">
    <source>
        <dbReference type="ARBA" id="ARBA00029596"/>
    </source>
</evidence>
<dbReference type="RefSeq" id="WP_375735507.1">
    <property type="nucleotide sequence ID" value="NZ_JBCGDC010000071.1"/>
</dbReference>
<dbReference type="InterPro" id="IPR005493">
    <property type="entry name" value="RraA/RraA-like"/>
</dbReference>
<reference evidence="13 14" key="1">
    <citation type="submission" date="2024-04" db="EMBL/GenBank/DDBJ databases">
        <title>Polymorphospora sp. isolated from Baiyangdian Lake in Xiong'an New Area.</title>
        <authorList>
            <person name="Zhang X."/>
            <person name="Liu J."/>
        </authorList>
    </citation>
    <scope>NUCLEOTIDE SEQUENCE [LARGE SCALE GENOMIC DNA]</scope>
    <source>
        <strain evidence="13 14">2-325</strain>
    </source>
</reference>
<name>A0ABV5CV31_9ACTN</name>
<evidence type="ECO:0000256" key="4">
    <source>
        <dbReference type="ARBA" id="ARBA00011233"/>
    </source>
</evidence>
<evidence type="ECO:0000256" key="7">
    <source>
        <dbReference type="ARBA" id="ARBA00016549"/>
    </source>
</evidence>
<comment type="similarity">
    <text evidence="3">Belongs to the class II aldolase/RraA-like family.</text>
</comment>
<organism evidence="13 14">
    <name type="scientific">Polymorphospora lycopeni</name>
    <dbReference type="NCBI Taxonomy" id="3140240"/>
    <lineage>
        <taxon>Bacteria</taxon>
        <taxon>Bacillati</taxon>
        <taxon>Actinomycetota</taxon>
        <taxon>Actinomycetes</taxon>
        <taxon>Micromonosporales</taxon>
        <taxon>Micromonosporaceae</taxon>
        <taxon>Polymorphospora</taxon>
    </lineage>
</organism>
<comment type="subunit">
    <text evidence="4">Homotrimer.</text>
</comment>
<dbReference type="EMBL" id="JBCGDC010000071">
    <property type="protein sequence ID" value="MFB6395862.1"/>
    <property type="molecule type" value="Genomic_DNA"/>
</dbReference>
<keyword evidence="14" id="KW-1185">Reference proteome</keyword>
<evidence type="ECO:0000256" key="2">
    <source>
        <dbReference type="ARBA" id="ARBA00001968"/>
    </source>
</evidence>
<evidence type="ECO:0000256" key="8">
    <source>
        <dbReference type="ARBA" id="ARBA00025046"/>
    </source>
</evidence>
<evidence type="ECO:0000313" key="13">
    <source>
        <dbReference type="EMBL" id="MFB6395862.1"/>
    </source>
</evidence>
<comment type="catalytic activity">
    <reaction evidence="1">
        <text>4-hydroxy-4-methyl-2-oxoglutarate = 2 pyruvate</text>
        <dbReference type="Rhea" id="RHEA:22748"/>
        <dbReference type="ChEBI" id="CHEBI:15361"/>
        <dbReference type="ChEBI" id="CHEBI:58276"/>
        <dbReference type="EC" id="4.1.3.17"/>
    </reaction>
</comment>
<evidence type="ECO:0000313" key="14">
    <source>
        <dbReference type="Proteomes" id="UP001582793"/>
    </source>
</evidence>
<evidence type="ECO:0000256" key="5">
    <source>
        <dbReference type="ARBA" id="ARBA00012213"/>
    </source>
</evidence>
<dbReference type="CDD" id="cd16841">
    <property type="entry name" value="RraA_family"/>
    <property type="match status" value="1"/>
</dbReference>
<proteinExistence type="inferred from homology"/>
<dbReference type="SUPFAM" id="SSF89562">
    <property type="entry name" value="RraA-like"/>
    <property type="match status" value="1"/>
</dbReference>
<accession>A0ABV5CV31</accession>
<dbReference type="Pfam" id="PF03737">
    <property type="entry name" value="RraA-like"/>
    <property type="match status" value="1"/>
</dbReference>
<keyword evidence="13" id="KW-0808">Transferase</keyword>
<protein>
    <recommendedName>
        <fullName evidence="7">Putative 4-hydroxy-4-methyl-2-oxoglutarate aldolase</fullName>
        <ecNumber evidence="6">4.1.1.112</ecNumber>
        <ecNumber evidence="5">4.1.3.17</ecNumber>
    </recommendedName>
    <alternativeName>
        <fullName evidence="11">Oxaloacetate decarboxylase</fullName>
    </alternativeName>
    <alternativeName>
        <fullName evidence="9">Regulator of ribonuclease activity homolog</fullName>
    </alternativeName>
    <alternativeName>
        <fullName evidence="10">RraA-like protein</fullName>
    </alternativeName>
</protein>
<dbReference type="InterPro" id="IPR036704">
    <property type="entry name" value="RraA/RraA-like_sf"/>
</dbReference>
<evidence type="ECO:0000256" key="3">
    <source>
        <dbReference type="ARBA" id="ARBA00008621"/>
    </source>
</evidence>
<evidence type="ECO:0000256" key="11">
    <source>
        <dbReference type="ARBA" id="ARBA00032305"/>
    </source>
</evidence>
<dbReference type="GO" id="GO:0032259">
    <property type="term" value="P:methylation"/>
    <property type="evidence" value="ECO:0007669"/>
    <property type="project" value="UniProtKB-KW"/>
</dbReference>
<dbReference type="Gene3D" id="3.50.30.40">
    <property type="entry name" value="Ribonuclease E inhibitor RraA/RraA-like"/>
    <property type="match status" value="1"/>
</dbReference>
<evidence type="ECO:0000256" key="6">
    <source>
        <dbReference type="ARBA" id="ARBA00012947"/>
    </source>
</evidence>
<dbReference type="PANTHER" id="PTHR33254:SF4">
    <property type="entry name" value="4-HYDROXY-4-METHYL-2-OXOGLUTARATE ALDOLASE 3-RELATED"/>
    <property type="match status" value="1"/>
</dbReference>
<gene>
    <name evidence="13" type="ORF">AAFH96_22505</name>
</gene>
<evidence type="ECO:0000256" key="12">
    <source>
        <dbReference type="ARBA" id="ARBA00047973"/>
    </source>
</evidence>